<proteinExistence type="predicted"/>
<dbReference type="Proteomes" id="UP000003448">
    <property type="component" value="Unassembled WGS sequence"/>
</dbReference>
<sequence>MIHTHPEPWPDWRNRDRDQLRRLLDFDPVGKQLSPRIRDLGKITRYRAGGKADFEDRYPLAGRSNRPRRRRPFDSAATTST</sequence>
<reference evidence="2 3" key="1">
    <citation type="journal article" date="2012" name="J. Bacteriol.">
        <title>Genome Sequence of Micromonospora lupini Lupac 08, Isolated from Root Nodules of Lupinus angustifolius.</title>
        <authorList>
            <person name="Alonso-Vega P."/>
            <person name="Normand P."/>
            <person name="Bacigalupe R."/>
            <person name="Pujic P."/>
            <person name="Lajus A."/>
            <person name="Vallenet D."/>
            <person name="Carro L."/>
            <person name="Coll P."/>
            <person name="Trujillo M.E."/>
        </authorList>
    </citation>
    <scope>NUCLEOTIDE SEQUENCE [LARGE SCALE GENOMIC DNA]</scope>
    <source>
        <strain evidence="2 3">Lupac 08</strain>
    </source>
</reference>
<dbReference type="OrthoDB" id="3538665at2"/>
<evidence type="ECO:0000313" key="3">
    <source>
        <dbReference type="Proteomes" id="UP000003448"/>
    </source>
</evidence>
<keyword evidence="3" id="KW-1185">Reference proteome</keyword>
<protein>
    <submittedName>
        <fullName evidence="2">Uncharacterized protein</fullName>
    </submittedName>
</protein>
<gene>
    <name evidence="2" type="ORF">MILUP08_44716</name>
</gene>
<dbReference type="AlphaFoldDB" id="I0L7P1"/>
<dbReference type="RefSeq" id="WP_007462311.1">
    <property type="nucleotide sequence ID" value="NZ_HF570108.1"/>
</dbReference>
<evidence type="ECO:0000256" key="1">
    <source>
        <dbReference type="SAM" id="MobiDB-lite"/>
    </source>
</evidence>
<dbReference type="EMBL" id="CAIE01000036">
    <property type="protein sequence ID" value="CCH19838.1"/>
    <property type="molecule type" value="Genomic_DNA"/>
</dbReference>
<feature type="region of interest" description="Disordered" evidence="1">
    <location>
        <begin position="54"/>
        <end position="81"/>
    </location>
</feature>
<dbReference type="STRING" id="1150864.MILUP08_44716"/>
<name>I0L7P1_9ACTN</name>
<organism evidence="2 3">
    <name type="scientific">Micromonospora lupini str. Lupac 08</name>
    <dbReference type="NCBI Taxonomy" id="1150864"/>
    <lineage>
        <taxon>Bacteria</taxon>
        <taxon>Bacillati</taxon>
        <taxon>Actinomycetota</taxon>
        <taxon>Actinomycetes</taxon>
        <taxon>Micromonosporales</taxon>
        <taxon>Micromonosporaceae</taxon>
        <taxon>Micromonospora</taxon>
    </lineage>
</organism>
<accession>I0L7P1</accession>
<evidence type="ECO:0000313" key="2">
    <source>
        <dbReference type="EMBL" id="CCH19838.1"/>
    </source>
</evidence>